<evidence type="ECO:0000256" key="6">
    <source>
        <dbReference type="SAM" id="Coils"/>
    </source>
</evidence>
<feature type="domain" description="U3 small nucleolar RNA-associated protein 6 N-terminal" evidence="7">
    <location>
        <begin position="9"/>
        <end position="91"/>
    </location>
</feature>
<proteinExistence type="inferred from homology"/>
<comment type="caution">
    <text evidence="8">The sequence shown here is derived from an EMBL/GenBank/DDBJ whole genome shotgun (WGS) entry which is preliminary data.</text>
</comment>
<dbReference type="Pfam" id="PF08640">
    <property type="entry name" value="U3_assoc_6"/>
    <property type="match status" value="1"/>
</dbReference>
<keyword evidence="5" id="KW-0539">Nucleus</keyword>
<evidence type="ECO:0000256" key="2">
    <source>
        <dbReference type="ARBA" id="ARBA00010734"/>
    </source>
</evidence>
<evidence type="ECO:0000259" key="7">
    <source>
        <dbReference type="Pfam" id="PF08640"/>
    </source>
</evidence>
<evidence type="ECO:0000256" key="3">
    <source>
        <dbReference type="ARBA" id="ARBA00022552"/>
    </source>
</evidence>
<dbReference type="PANTHER" id="PTHR23271:SF1">
    <property type="entry name" value="U3 SMALL NUCLEOLAR RNA-ASSOCIATED PROTEIN 6 HOMOLOG"/>
    <property type="match status" value="1"/>
</dbReference>
<evidence type="ECO:0000256" key="1">
    <source>
        <dbReference type="ARBA" id="ARBA00004604"/>
    </source>
</evidence>
<dbReference type="InterPro" id="IPR055347">
    <property type="entry name" value="UTP6_N"/>
</dbReference>
<dbReference type="GO" id="GO:0034388">
    <property type="term" value="C:Pwp2p-containing subcomplex of 90S preribosome"/>
    <property type="evidence" value="ECO:0007669"/>
    <property type="project" value="TreeGrafter"/>
</dbReference>
<dbReference type="SMART" id="SM00386">
    <property type="entry name" value="HAT"/>
    <property type="match status" value="3"/>
</dbReference>
<dbReference type="InterPro" id="IPR011990">
    <property type="entry name" value="TPR-like_helical_dom_sf"/>
</dbReference>
<keyword evidence="9" id="KW-1185">Reference proteome</keyword>
<keyword evidence="6" id="KW-0175">Coiled coil</keyword>
<dbReference type="GO" id="GO:0032040">
    <property type="term" value="C:small-subunit processome"/>
    <property type="evidence" value="ECO:0007669"/>
    <property type="project" value="TreeGrafter"/>
</dbReference>
<sequence length="454" mass="53626">MSSRTRYYLEQCIPEVDDLVQKKLFTKNEVNKVMKKRTDFEHRLSSRGSSISDYIRYIEYEKNVDALRVKRVKRILQSNRSNSISDFTVQQRILYIFQRGCNKFPKELKFWSLYLNHLKSKGTNASYKKVQNVYNQLLKLHPTNVEVWISCAKYEYEVHANFKSCRNVFQTGLRFNPDASKLWYEYVKFELNFVTKLLNRRKVMNLINEREQELDMVQQQEEARNLNTKEEQGGNEDDEAYFDKDGIKLPSTGDIMKDKLNELPEADLNMLGSEETNPALRGDVALVIFDVAMKNLGTSFVKKHQGYYAVSNSQVDEELSRNVMAYLFDRSIEYIGLFSEFQDLKRGYLVNHVLQWLKDEHYNISLEKSMPDKYVELLLHDITLNIRFMPINEFNIESLQLSFKKYSAYTNKLDKTYTEQLTSLYSNYLTQHLLSNMDKSDEKYAILNAIIRKL</sequence>
<dbReference type="PANTHER" id="PTHR23271">
    <property type="entry name" value="HEPATOCELLULAR CARCINOMA-ASSOCIATED ANTIGEN 66"/>
    <property type="match status" value="1"/>
</dbReference>
<keyword evidence="3" id="KW-0698">rRNA processing</keyword>
<protein>
    <submittedName>
        <fullName evidence="8">WGS project CCBQ000000000 data, contig 00105</fullName>
    </submittedName>
</protein>
<dbReference type="InterPro" id="IPR003107">
    <property type="entry name" value="HAT"/>
</dbReference>
<gene>
    <name evidence="8" type="ORF">KLDO_g410</name>
</gene>
<dbReference type="Gene3D" id="1.25.40.10">
    <property type="entry name" value="Tetratricopeptide repeat domain"/>
    <property type="match status" value="1"/>
</dbReference>
<evidence type="ECO:0000313" key="8">
    <source>
        <dbReference type="EMBL" id="CDO92083.1"/>
    </source>
</evidence>
<comment type="subcellular location">
    <subcellularLocation>
        <location evidence="1">Nucleus</location>
        <location evidence="1">Nucleolus</location>
    </subcellularLocation>
</comment>
<dbReference type="InterPro" id="IPR013949">
    <property type="entry name" value="Utp6"/>
</dbReference>
<accession>A0A0A8KZR2</accession>
<name>A0A0A8KZR2_9SACH</name>
<feature type="coiled-coil region" evidence="6">
    <location>
        <begin position="200"/>
        <end position="229"/>
    </location>
</feature>
<dbReference type="EMBL" id="CCBQ010000011">
    <property type="protein sequence ID" value="CDO92083.1"/>
    <property type="molecule type" value="Genomic_DNA"/>
</dbReference>
<evidence type="ECO:0000313" key="9">
    <source>
        <dbReference type="Proteomes" id="UP000031516"/>
    </source>
</evidence>
<dbReference type="SUPFAM" id="SSF48452">
    <property type="entry name" value="TPR-like"/>
    <property type="match status" value="1"/>
</dbReference>
<dbReference type="AlphaFoldDB" id="A0A0A8KZR2"/>
<dbReference type="Proteomes" id="UP000031516">
    <property type="component" value="Unassembled WGS sequence"/>
</dbReference>
<dbReference type="OrthoDB" id="28112at2759"/>
<dbReference type="GO" id="GO:0000462">
    <property type="term" value="P:maturation of SSU-rRNA from tricistronic rRNA transcript (SSU-rRNA, 5.8S rRNA, LSU-rRNA)"/>
    <property type="evidence" value="ECO:0007669"/>
    <property type="project" value="InterPro"/>
</dbReference>
<evidence type="ECO:0000256" key="5">
    <source>
        <dbReference type="ARBA" id="ARBA00023242"/>
    </source>
</evidence>
<reference evidence="8 9" key="1">
    <citation type="submission" date="2014-03" db="EMBL/GenBank/DDBJ databases">
        <title>The genome of Kluyveromyces dobzhanskii.</title>
        <authorList>
            <person name="Nystedt B."/>
            <person name="Astrom S."/>
        </authorList>
    </citation>
    <scope>NUCLEOTIDE SEQUENCE [LARGE SCALE GENOMIC DNA]</scope>
    <source>
        <strain evidence="8 9">CBS 2104</strain>
    </source>
</reference>
<evidence type="ECO:0000256" key="4">
    <source>
        <dbReference type="ARBA" id="ARBA00022737"/>
    </source>
</evidence>
<dbReference type="GO" id="GO:0030515">
    <property type="term" value="F:snoRNA binding"/>
    <property type="evidence" value="ECO:0007669"/>
    <property type="project" value="InterPro"/>
</dbReference>
<comment type="similarity">
    <text evidence="2">Belongs to the UTP6 family.</text>
</comment>
<keyword evidence="4" id="KW-0677">Repeat</keyword>
<organism evidence="8 9">
    <name type="scientific">Kluyveromyces dobzhanskii CBS 2104</name>
    <dbReference type="NCBI Taxonomy" id="1427455"/>
    <lineage>
        <taxon>Eukaryota</taxon>
        <taxon>Fungi</taxon>
        <taxon>Dikarya</taxon>
        <taxon>Ascomycota</taxon>
        <taxon>Saccharomycotina</taxon>
        <taxon>Saccharomycetes</taxon>
        <taxon>Saccharomycetales</taxon>
        <taxon>Saccharomycetaceae</taxon>
        <taxon>Kluyveromyces</taxon>
    </lineage>
</organism>